<dbReference type="InterPro" id="IPR000182">
    <property type="entry name" value="GNAT_dom"/>
</dbReference>
<gene>
    <name evidence="2" type="ORF">B9T62_06205</name>
</gene>
<dbReference type="Proteomes" id="UP000249890">
    <property type="component" value="Chromosome"/>
</dbReference>
<dbReference type="InterPro" id="IPR016181">
    <property type="entry name" value="Acyl_CoA_acyltransferase"/>
</dbReference>
<dbReference type="CDD" id="cd04301">
    <property type="entry name" value="NAT_SF"/>
    <property type="match status" value="1"/>
</dbReference>
<dbReference type="SUPFAM" id="SSF55729">
    <property type="entry name" value="Acyl-CoA N-acyltransferases (Nat)"/>
    <property type="match status" value="1"/>
</dbReference>
<feature type="domain" description="N-acetyltransferase" evidence="1">
    <location>
        <begin position="144"/>
        <end position="303"/>
    </location>
</feature>
<evidence type="ECO:0000313" key="3">
    <source>
        <dbReference type="Proteomes" id="UP000249890"/>
    </source>
</evidence>
<evidence type="ECO:0000259" key="1">
    <source>
        <dbReference type="PROSITE" id="PS51186"/>
    </source>
</evidence>
<keyword evidence="3" id="KW-1185">Reference proteome</keyword>
<dbReference type="RefSeq" id="WP_087914452.1">
    <property type="nucleotide sequence ID" value="NZ_CP021780.1"/>
</dbReference>
<organism evidence="2 3">
    <name type="scientific">Paenibacillus donghaensis</name>
    <dbReference type="NCBI Taxonomy" id="414771"/>
    <lineage>
        <taxon>Bacteria</taxon>
        <taxon>Bacillati</taxon>
        <taxon>Bacillota</taxon>
        <taxon>Bacilli</taxon>
        <taxon>Bacillales</taxon>
        <taxon>Paenibacillaceae</taxon>
        <taxon>Paenibacillus</taxon>
    </lineage>
</organism>
<reference evidence="2 3" key="1">
    <citation type="submission" date="2017-06" db="EMBL/GenBank/DDBJ databases">
        <title>Complete genome sequence of Paenibacillus donghaensis KCTC 13049T isolated from East Sea sediment, South Korea.</title>
        <authorList>
            <person name="Jung B.K."/>
            <person name="Hong S.-J."/>
            <person name="Shin J.-H."/>
        </authorList>
    </citation>
    <scope>NUCLEOTIDE SEQUENCE [LARGE SCALE GENOMIC DNA]</scope>
    <source>
        <strain evidence="2 3">KCTC 13049</strain>
    </source>
</reference>
<dbReference type="Gene3D" id="3.40.630.30">
    <property type="match status" value="1"/>
</dbReference>
<proteinExistence type="predicted"/>
<name>A0A2Z2KHT5_9BACL</name>
<protein>
    <recommendedName>
        <fullName evidence="1">N-acetyltransferase domain-containing protein</fullName>
    </recommendedName>
</protein>
<dbReference type="AlphaFoldDB" id="A0A2Z2KHT5"/>
<dbReference type="PROSITE" id="PS51186">
    <property type="entry name" value="GNAT"/>
    <property type="match status" value="1"/>
</dbReference>
<evidence type="ECO:0000313" key="2">
    <source>
        <dbReference type="EMBL" id="ASA20432.1"/>
    </source>
</evidence>
<dbReference type="EMBL" id="CP021780">
    <property type="protein sequence ID" value="ASA20432.1"/>
    <property type="molecule type" value="Genomic_DNA"/>
</dbReference>
<accession>A0A2Z2KHT5</accession>
<dbReference type="OrthoDB" id="62792at2"/>
<dbReference type="GO" id="GO:0016747">
    <property type="term" value="F:acyltransferase activity, transferring groups other than amino-acyl groups"/>
    <property type="evidence" value="ECO:0007669"/>
    <property type="project" value="InterPro"/>
</dbReference>
<dbReference type="Pfam" id="PF00583">
    <property type="entry name" value="Acetyltransf_1"/>
    <property type="match status" value="1"/>
</dbReference>
<sequence length="303" mass="34849">MKTHYRDYNPEDMIKVRNFLSSSYAKLKRPSNWLIGRFEFEVFFMNKRAGWLPGWEQNIGLWEDEHGELAAVAGRDGDYYFLLDSEEPPAELLREIFAFMEKKSFQNSGDRCKVAIPAGMVQLEELAASRGYQLLNERDSTGCIELSREFPVRLPAGYQLRSGEEVSDRDKAMGHIMAFDYPDTERAELMLEHFGGIREAPSYHPELDLAVVNGQGEVVSFCNVFLDEDNKLGVLEPVGTHKGYRKQGLAKAIIYECLNRLRAMGMLKAYVGPMQPFYERIGFVQAVELKVWESTIRYNQEER</sequence>
<dbReference type="KEGG" id="pdh:B9T62_06205"/>